<dbReference type="InterPro" id="IPR020094">
    <property type="entry name" value="TruA/RsuA/RluB/E/F_N"/>
</dbReference>
<dbReference type="GO" id="GO:0160147">
    <property type="term" value="F:tRNA pseudouridine(38-40) synthase activity"/>
    <property type="evidence" value="ECO:0007669"/>
    <property type="project" value="UniProtKB-EC"/>
</dbReference>
<dbReference type="InterPro" id="IPR020103">
    <property type="entry name" value="PsdUridine_synth_cat_dom_sf"/>
</dbReference>
<evidence type="ECO:0000256" key="4">
    <source>
        <dbReference type="RuleBase" id="RU003792"/>
    </source>
</evidence>
<dbReference type="GO" id="GO:0031119">
    <property type="term" value="P:tRNA pseudouridine synthesis"/>
    <property type="evidence" value="ECO:0007669"/>
    <property type="project" value="TreeGrafter"/>
</dbReference>
<dbReference type="InterPro" id="IPR001406">
    <property type="entry name" value="PsdUridine_synth_TruA"/>
</dbReference>
<evidence type="ECO:0000256" key="3">
    <source>
        <dbReference type="ARBA" id="ARBA00023235"/>
    </source>
</evidence>
<dbReference type="PANTHER" id="PTHR11142">
    <property type="entry name" value="PSEUDOURIDYLATE SYNTHASE"/>
    <property type="match status" value="1"/>
</dbReference>
<proteinExistence type="inferred from homology"/>
<dbReference type="SUPFAM" id="SSF55120">
    <property type="entry name" value="Pseudouridine synthase"/>
    <property type="match status" value="1"/>
</dbReference>
<dbReference type="Pfam" id="PF01416">
    <property type="entry name" value="PseudoU_synth_1"/>
    <property type="match status" value="1"/>
</dbReference>
<feature type="domain" description="Pseudouridine synthase I TruA alpha/beta" evidence="5">
    <location>
        <begin position="112"/>
        <end position="226"/>
    </location>
</feature>
<comment type="similarity">
    <text evidence="1 4">Belongs to the tRNA pseudouridine synthase TruA family.</text>
</comment>
<gene>
    <name evidence="6" type="ORF">DV451_000502</name>
</gene>
<dbReference type="GO" id="GO:0003723">
    <property type="term" value="F:RNA binding"/>
    <property type="evidence" value="ECO:0007669"/>
    <property type="project" value="InterPro"/>
</dbReference>
<organism evidence="6 7">
    <name type="scientific">Geotrichum candidum</name>
    <name type="common">Oospora lactis</name>
    <name type="synonym">Dipodascus geotrichum</name>
    <dbReference type="NCBI Taxonomy" id="1173061"/>
    <lineage>
        <taxon>Eukaryota</taxon>
        <taxon>Fungi</taxon>
        <taxon>Dikarya</taxon>
        <taxon>Ascomycota</taxon>
        <taxon>Saccharomycotina</taxon>
        <taxon>Dipodascomycetes</taxon>
        <taxon>Dipodascales</taxon>
        <taxon>Dipodascaceae</taxon>
        <taxon>Geotrichum</taxon>
    </lineage>
</organism>
<name>A0A9P5G8F4_GEOCN</name>
<accession>A0A9P5G8F4</accession>
<dbReference type="Proteomes" id="UP000750522">
    <property type="component" value="Unassembled WGS sequence"/>
</dbReference>
<comment type="catalytic activity">
    <reaction evidence="4">
        <text>uridine(38/39/40) in tRNA = pseudouridine(38/39/40) in tRNA</text>
        <dbReference type="Rhea" id="RHEA:22376"/>
        <dbReference type="Rhea" id="RHEA-COMP:10085"/>
        <dbReference type="Rhea" id="RHEA-COMP:10087"/>
        <dbReference type="ChEBI" id="CHEBI:65314"/>
        <dbReference type="ChEBI" id="CHEBI:65315"/>
        <dbReference type="EC" id="5.4.99.12"/>
    </reaction>
</comment>
<dbReference type="PANTHER" id="PTHR11142:SF5">
    <property type="entry name" value="TRNA PSEUDOURIDINE(38_39) SYNTHASE"/>
    <property type="match status" value="1"/>
</dbReference>
<reference evidence="6" key="2">
    <citation type="submission" date="2020-01" db="EMBL/GenBank/DDBJ databases">
        <authorList>
            <person name="Perkins V."/>
            <person name="Lessard M.-H."/>
            <person name="Dugat-Bony E."/>
            <person name="Frenette M."/>
            <person name="Labrie S."/>
        </authorList>
    </citation>
    <scope>NUCLEOTIDE SEQUENCE</scope>
    <source>
        <strain evidence="6">LMA-70</strain>
    </source>
</reference>
<evidence type="ECO:0000313" key="6">
    <source>
        <dbReference type="EMBL" id="KAF5104589.1"/>
    </source>
</evidence>
<dbReference type="GO" id="GO:1990481">
    <property type="term" value="P:mRNA pseudouridine synthesis"/>
    <property type="evidence" value="ECO:0007669"/>
    <property type="project" value="TreeGrafter"/>
</dbReference>
<keyword evidence="2 4" id="KW-0819">tRNA processing</keyword>
<evidence type="ECO:0000256" key="2">
    <source>
        <dbReference type="ARBA" id="ARBA00022694"/>
    </source>
</evidence>
<dbReference type="InterPro" id="IPR020097">
    <property type="entry name" value="PsdUridine_synth_TruA_a/b_dom"/>
</dbReference>
<dbReference type="GO" id="GO:0005737">
    <property type="term" value="C:cytoplasm"/>
    <property type="evidence" value="ECO:0007669"/>
    <property type="project" value="TreeGrafter"/>
</dbReference>
<comment type="caution">
    <text evidence="6">The sequence shown here is derived from an EMBL/GenBank/DDBJ whole genome shotgun (WGS) entry which is preliminary data.</text>
</comment>
<dbReference type="Gene3D" id="3.30.70.660">
    <property type="entry name" value="Pseudouridine synthase I, catalytic domain, C-terminal subdomain"/>
    <property type="match status" value="1"/>
</dbReference>
<dbReference type="EC" id="5.4.99.12" evidence="4"/>
<dbReference type="AlphaFoldDB" id="A0A9P5G8F4"/>
<evidence type="ECO:0000259" key="5">
    <source>
        <dbReference type="Pfam" id="PF01416"/>
    </source>
</evidence>
<evidence type="ECO:0000256" key="1">
    <source>
        <dbReference type="ARBA" id="ARBA00009375"/>
    </source>
</evidence>
<dbReference type="InterPro" id="IPR020095">
    <property type="entry name" value="PsdUridine_synth_TruA_C"/>
</dbReference>
<keyword evidence="3 4" id="KW-0413">Isomerase</keyword>
<dbReference type="EMBL" id="QQZK01000006">
    <property type="protein sequence ID" value="KAF5104589.1"/>
    <property type="molecule type" value="Genomic_DNA"/>
</dbReference>
<protein>
    <recommendedName>
        <fullName evidence="4">tRNA pseudouridine synthase</fullName>
        <ecNumber evidence="4">5.4.99.12</ecNumber>
    </recommendedName>
</protein>
<dbReference type="NCBIfam" id="TIGR00071">
    <property type="entry name" value="hisT_truA"/>
    <property type="match status" value="1"/>
</dbReference>
<reference evidence="6" key="1">
    <citation type="journal article" date="2020" name="Front. Microbiol.">
        <title>Phenotypic and Genetic Characterization of the Cheese Ripening Yeast Geotrichum candidum.</title>
        <authorList>
            <person name="Perkins V."/>
            <person name="Vignola S."/>
            <person name="Lessard M.H."/>
            <person name="Plante P.L."/>
            <person name="Corbeil J."/>
            <person name="Dugat-Bony E."/>
            <person name="Frenette M."/>
            <person name="Labrie S."/>
        </authorList>
    </citation>
    <scope>NUCLEOTIDE SEQUENCE</scope>
    <source>
        <strain evidence="6">LMA-70</strain>
    </source>
</reference>
<sequence>MIAAPDAQACALSRCGRTDKGVSGLRQVVSLNVRSVLDPDQQAQPECDALELDYLHILNQVLPRDIRLYEICLRPPKGFDARFSCVYRHYKYFFRAPPGESRKLDIELMREAAQLFVGSHDFRNFCKVDGSKQISNFERTVISIDITRVTDGAGGNHELYCLDLKGSAFLWHQVRSMMAVLFLVGQKLEQPSLITRLFDVKGESVRRPVYEMAADTPLVLYDCVYDPETVKWTSFKTHQSQHRLEDNIYDLWHDNLIQFQMVDEFARMALSSLHEPYAPITEIHSKKKKNRKSDRLSVNLGNGVGKYYNRYVPVMNRERLETPEVINQRWLNRKGKQEK</sequence>
<evidence type="ECO:0000313" key="7">
    <source>
        <dbReference type="Proteomes" id="UP000750522"/>
    </source>
</evidence>
<dbReference type="GO" id="GO:0005634">
    <property type="term" value="C:nucleus"/>
    <property type="evidence" value="ECO:0007669"/>
    <property type="project" value="TreeGrafter"/>
</dbReference>
<dbReference type="Gene3D" id="3.30.70.580">
    <property type="entry name" value="Pseudouridine synthase I, catalytic domain, N-terminal subdomain"/>
    <property type="match status" value="1"/>
</dbReference>